<evidence type="ECO:0000256" key="1">
    <source>
        <dbReference type="ARBA" id="ARBA00005953"/>
    </source>
</evidence>
<proteinExistence type="inferred from homology"/>
<dbReference type="Pfam" id="PF13279">
    <property type="entry name" value="4HBT_2"/>
    <property type="match status" value="1"/>
</dbReference>
<dbReference type="PANTHER" id="PTHR31793">
    <property type="entry name" value="4-HYDROXYBENZOYL-COA THIOESTERASE FAMILY MEMBER"/>
    <property type="match status" value="1"/>
</dbReference>
<keyword evidence="4" id="KW-1185">Reference proteome</keyword>
<dbReference type="CDD" id="cd00586">
    <property type="entry name" value="4HBT"/>
    <property type="match status" value="1"/>
</dbReference>
<evidence type="ECO:0000256" key="2">
    <source>
        <dbReference type="ARBA" id="ARBA00022801"/>
    </source>
</evidence>
<comment type="similarity">
    <text evidence="1">Belongs to the 4-hydroxybenzoyl-CoA thioesterase family.</text>
</comment>
<dbReference type="Proteomes" id="UP000217895">
    <property type="component" value="Chromosome"/>
</dbReference>
<dbReference type="GO" id="GO:0047617">
    <property type="term" value="F:fatty acyl-CoA hydrolase activity"/>
    <property type="evidence" value="ECO:0007669"/>
    <property type="project" value="TreeGrafter"/>
</dbReference>
<dbReference type="EMBL" id="AP018203">
    <property type="protein sequence ID" value="BAY55162.1"/>
    <property type="molecule type" value="Genomic_DNA"/>
</dbReference>
<organism evidence="3 4">
    <name type="scientific">Leptolyngbya boryana NIES-2135</name>
    <dbReference type="NCBI Taxonomy" id="1973484"/>
    <lineage>
        <taxon>Bacteria</taxon>
        <taxon>Bacillati</taxon>
        <taxon>Cyanobacteriota</taxon>
        <taxon>Cyanophyceae</taxon>
        <taxon>Leptolyngbyales</taxon>
        <taxon>Leptolyngbyaceae</taxon>
        <taxon>Leptolyngbya group</taxon>
        <taxon>Leptolyngbya</taxon>
    </lineage>
</organism>
<dbReference type="PIRSF" id="PIRSF003230">
    <property type="entry name" value="YbgC"/>
    <property type="match status" value="1"/>
</dbReference>
<dbReference type="AlphaFoldDB" id="A0A1Z4JEG5"/>
<dbReference type="SUPFAM" id="SSF54637">
    <property type="entry name" value="Thioesterase/thiol ester dehydrase-isomerase"/>
    <property type="match status" value="1"/>
</dbReference>
<gene>
    <name evidence="3" type="ORF">NIES2135_19840</name>
</gene>
<dbReference type="InterPro" id="IPR050563">
    <property type="entry name" value="4-hydroxybenzoyl-CoA_TE"/>
</dbReference>
<reference evidence="3 4" key="1">
    <citation type="submission" date="2017-06" db="EMBL/GenBank/DDBJ databases">
        <title>Genome sequencing of cyanobaciteial culture collection at National Institute for Environmental Studies (NIES).</title>
        <authorList>
            <person name="Hirose Y."/>
            <person name="Shimura Y."/>
            <person name="Fujisawa T."/>
            <person name="Nakamura Y."/>
            <person name="Kawachi M."/>
        </authorList>
    </citation>
    <scope>NUCLEOTIDE SEQUENCE [LARGE SCALE GENOMIC DNA]</scope>
    <source>
        <strain evidence="3 4">NIES-2135</strain>
    </source>
</reference>
<dbReference type="PANTHER" id="PTHR31793:SF37">
    <property type="entry name" value="ACYL-COA THIOESTER HYDROLASE YBGC"/>
    <property type="match status" value="1"/>
</dbReference>
<dbReference type="InterPro" id="IPR029069">
    <property type="entry name" value="HotDog_dom_sf"/>
</dbReference>
<evidence type="ECO:0000313" key="4">
    <source>
        <dbReference type="Proteomes" id="UP000217895"/>
    </source>
</evidence>
<protein>
    <submittedName>
        <fullName evidence="3">Uncharacterized protein</fullName>
    </submittedName>
</protein>
<name>A0A1Z4JEG5_LEPBY</name>
<dbReference type="Gene3D" id="3.10.129.10">
    <property type="entry name" value="Hotdog Thioesterase"/>
    <property type="match status" value="1"/>
</dbReference>
<accession>A0A1Z4JEG5</accession>
<dbReference type="InterPro" id="IPR006684">
    <property type="entry name" value="YbgC/YbaW"/>
</dbReference>
<evidence type="ECO:0000313" key="3">
    <source>
        <dbReference type="EMBL" id="BAY55162.1"/>
    </source>
</evidence>
<keyword evidence="2" id="KW-0378">Hydrolase</keyword>
<sequence>MSESPQLPTSNLVPSVIPPEWFIYPITVYSHHTDYAGVVWHGRYIQWLEEARIEFLQARGIDFSKLVAMGCNLPVIDLAIRYHQPLRMGMKAIVKTRLTALEGVRLPIEYEIRSTDDTVLFVSGRVILVAVDMEKGKILRRLPSDVHSALTIVN</sequence>